<organism evidence="3 4">
    <name type="scientific">Dichotomopilus funicola</name>
    <dbReference type="NCBI Taxonomy" id="1934379"/>
    <lineage>
        <taxon>Eukaryota</taxon>
        <taxon>Fungi</taxon>
        <taxon>Dikarya</taxon>
        <taxon>Ascomycota</taxon>
        <taxon>Pezizomycotina</taxon>
        <taxon>Sordariomycetes</taxon>
        <taxon>Sordariomycetidae</taxon>
        <taxon>Sordariales</taxon>
        <taxon>Chaetomiaceae</taxon>
        <taxon>Dichotomopilus</taxon>
    </lineage>
</organism>
<dbReference type="PROSITE" id="PS50181">
    <property type="entry name" value="FBOX"/>
    <property type="match status" value="1"/>
</dbReference>
<accession>A0AAN6ZJ75</accession>
<feature type="compositionally biased region" description="Acidic residues" evidence="1">
    <location>
        <begin position="476"/>
        <end position="508"/>
    </location>
</feature>
<name>A0AAN6ZJ75_9PEZI</name>
<proteinExistence type="predicted"/>
<reference evidence="3" key="1">
    <citation type="journal article" date="2023" name="Mol. Phylogenet. Evol.">
        <title>Genome-scale phylogeny and comparative genomics of the fungal order Sordariales.</title>
        <authorList>
            <person name="Hensen N."/>
            <person name="Bonometti L."/>
            <person name="Westerberg I."/>
            <person name="Brannstrom I.O."/>
            <person name="Guillou S."/>
            <person name="Cros-Aarteil S."/>
            <person name="Calhoun S."/>
            <person name="Haridas S."/>
            <person name="Kuo A."/>
            <person name="Mondo S."/>
            <person name="Pangilinan J."/>
            <person name="Riley R."/>
            <person name="LaButti K."/>
            <person name="Andreopoulos B."/>
            <person name="Lipzen A."/>
            <person name="Chen C."/>
            <person name="Yan M."/>
            <person name="Daum C."/>
            <person name="Ng V."/>
            <person name="Clum A."/>
            <person name="Steindorff A."/>
            <person name="Ohm R.A."/>
            <person name="Martin F."/>
            <person name="Silar P."/>
            <person name="Natvig D.O."/>
            <person name="Lalanne C."/>
            <person name="Gautier V."/>
            <person name="Ament-Velasquez S.L."/>
            <person name="Kruys A."/>
            <person name="Hutchinson M.I."/>
            <person name="Powell A.J."/>
            <person name="Barry K."/>
            <person name="Miller A.N."/>
            <person name="Grigoriev I.V."/>
            <person name="Debuchy R."/>
            <person name="Gladieux P."/>
            <person name="Hiltunen Thoren M."/>
            <person name="Johannesson H."/>
        </authorList>
    </citation>
    <scope>NUCLEOTIDE SEQUENCE</scope>
    <source>
        <strain evidence="3">CBS 141.50</strain>
    </source>
</reference>
<dbReference type="GeneID" id="87814634"/>
<sequence length="508" mass="57106">MSSAGVALRSTMDPQSESRLVQVPLEVLVRITRRISTVDVGNVRLSCKALERGLFNFFAHEFFRKKQFMVTTHSLQALIDISKHKTLSPFLRHVIISTDRLRADRPPHGFGADADRTAEVKARQALAHAELNHLMTTGGLRDMLAEAFSNLTGLEIIDIRNFNSMSRWRDGEHSKWRSWGTRALEESTDTAVDGAPRHGEEETFGSRIFTAITAALAAVNARPKSIEVNLRDTAYHVASAGLHDGAFYIPTSLEPAVSGVLSNLLILHLMLDSSRVSPSRPFMYQKYLSLAPNLTWLRLNFARKRGLHESFEVLNWLAHPDDQISLASFETPPIPLTKLERLDLGDLTIADKLLVSVVRRFAPTLTTLHLNRVCLKRHDRDVVDAFDPAASKISPWERFLSALRRIPDLRLRTLAMRLPSHPAARAPPGVPRPVLFWPGQPGVDSRVNEWTCSTNLESLDMALARAIDAIDRDWLKDEDDDEEEEDDEEQSFDEDEDEGDENSDEEGS</sequence>
<dbReference type="RefSeq" id="XP_062634601.1">
    <property type="nucleotide sequence ID" value="XM_062778021.1"/>
</dbReference>
<feature type="region of interest" description="Disordered" evidence="1">
    <location>
        <begin position="474"/>
        <end position="508"/>
    </location>
</feature>
<evidence type="ECO:0000313" key="4">
    <source>
        <dbReference type="Proteomes" id="UP001302676"/>
    </source>
</evidence>
<gene>
    <name evidence="3" type="ORF">C8A04DRAFT_14246</name>
</gene>
<evidence type="ECO:0000313" key="3">
    <source>
        <dbReference type="EMBL" id="KAK4141230.1"/>
    </source>
</evidence>
<feature type="domain" description="F-box" evidence="2">
    <location>
        <begin position="17"/>
        <end position="66"/>
    </location>
</feature>
<reference evidence="3" key="2">
    <citation type="submission" date="2023-05" db="EMBL/GenBank/DDBJ databases">
        <authorList>
            <consortium name="Lawrence Berkeley National Laboratory"/>
            <person name="Steindorff A."/>
            <person name="Hensen N."/>
            <person name="Bonometti L."/>
            <person name="Westerberg I."/>
            <person name="Brannstrom I.O."/>
            <person name="Guillou S."/>
            <person name="Cros-Aarteil S."/>
            <person name="Calhoun S."/>
            <person name="Haridas S."/>
            <person name="Kuo A."/>
            <person name="Mondo S."/>
            <person name="Pangilinan J."/>
            <person name="Riley R."/>
            <person name="Labutti K."/>
            <person name="Andreopoulos B."/>
            <person name="Lipzen A."/>
            <person name="Chen C."/>
            <person name="Yanf M."/>
            <person name="Daum C."/>
            <person name="Ng V."/>
            <person name="Clum A."/>
            <person name="Ohm R."/>
            <person name="Martin F."/>
            <person name="Silar P."/>
            <person name="Natvig D."/>
            <person name="Lalanne C."/>
            <person name="Gautier V."/>
            <person name="Ament-Velasquez S.L."/>
            <person name="Kruys A."/>
            <person name="Hutchinson M.I."/>
            <person name="Powell A.J."/>
            <person name="Barry K."/>
            <person name="Miller A.N."/>
            <person name="Grigoriev I.V."/>
            <person name="Debuchy R."/>
            <person name="Gladieux P."/>
            <person name="Thoren M.H."/>
            <person name="Johannesson H."/>
        </authorList>
    </citation>
    <scope>NUCLEOTIDE SEQUENCE</scope>
    <source>
        <strain evidence="3">CBS 141.50</strain>
    </source>
</reference>
<dbReference type="SUPFAM" id="SSF52047">
    <property type="entry name" value="RNI-like"/>
    <property type="match status" value="1"/>
</dbReference>
<dbReference type="Proteomes" id="UP001302676">
    <property type="component" value="Unassembled WGS sequence"/>
</dbReference>
<protein>
    <recommendedName>
        <fullName evidence="2">F-box domain-containing protein</fullName>
    </recommendedName>
</protein>
<evidence type="ECO:0000259" key="2">
    <source>
        <dbReference type="PROSITE" id="PS50181"/>
    </source>
</evidence>
<dbReference type="AlphaFoldDB" id="A0AAN6ZJ75"/>
<comment type="caution">
    <text evidence="3">The sequence shown here is derived from an EMBL/GenBank/DDBJ whole genome shotgun (WGS) entry which is preliminary data.</text>
</comment>
<evidence type="ECO:0000256" key="1">
    <source>
        <dbReference type="SAM" id="MobiDB-lite"/>
    </source>
</evidence>
<dbReference type="InterPro" id="IPR001810">
    <property type="entry name" value="F-box_dom"/>
</dbReference>
<keyword evidence="4" id="KW-1185">Reference proteome</keyword>
<dbReference type="EMBL" id="MU853615">
    <property type="protein sequence ID" value="KAK4141230.1"/>
    <property type="molecule type" value="Genomic_DNA"/>
</dbReference>